<keyword evidence="2" id="KW-0863">Zinc-finger</keyword>
<protein>
    <submittedName>
        <fullName evidence="7">TraR/DksA family transcriptional regulator</fullName>
    </submittedName>
</protein>
<dbReference type="InterPro" id="IPR000962">
    <property type="entry name" value="Znf_DskA_TraR"/>
</dbReference>
<dbReference type="Gene3D" id="1.20.120.910">
    <property type="entry name" value="DksA, coiled-coil domain"/>
    <property type="match status" value="1"/>
</dbReference>
<keyword evidence="5" id="KW-0175">Coiled coil</keyword>
<comment type="caution">
    <text evidence="7">The sequence shown here is derived from an EMBL/GenBank/DDBJ whole genome shotgun (WGS) entry which is preliminary data.</text>
</comment>
<gene>
    <name evidence="7" type="ORF">EV378_5594</name>
</gene>
<evidence type="ECO:0000256" key="1">
    <source>
        <dbReference type="ARBA" id="ARBA00022723"/>
    </source>
</evidence>
<dbReference type="GO" id="GO:0008270">
    <property type="term" value="F:zinc ion binding"/>
    <property type="evidence" value="ECO:0007669"/>
    <property type="project" value="UniProtKB-KW"/>
</dbReference>
<reference evidence="7 8" key="1">
    <citation type="submission" date="2019-03" db="EMBL/GenBank/DDBJ databases">
        <title>Sequencing the genomes of 1000 actinobacteria strains.</title>
        <authorList>
            <person name="Klenk H.-P."/>
        </authorList>
    </citation>
    <scope>NUCLEOTIDE SEQUENCE [LARGE SCALE GENOMIC DNA]</scope>
    <source>
        <strain evidence="7 8">DSM 44969</strain>
    </source>
</reference>
<dbReference type="PANTHER" id="PTHR33823">
    <property type="entry name" value="RNA POLYMERASE-BINDING TRANSCRIPTION FACTOR DKSA-RELATED"/>
    <property type="match status" value="1"/>
</dbReference>
<evidence type="ECO:0000313" key="8">
    <source>
        <dbReference type="Proteomes" id="UP000295560"/>
    </source>
</evidence>
<sequence length="116" mass="12761">MDRTTLEAGRARVAERAASLERELGSLAEQQSLTSHDDEHDPEGVTIAVQRAQLQGLLEAARVEIAELDRAVTRLDDGTYGFCATCGDPIAPERLEALPAATTCIRCAERRRRPRF</sequence>
<feature type="domain" description="Zinc finger DksA/TraR C4-type" evidence="6">
    <location>
        <begin position="78"/>
        <end position="111"/>
    </location>
</feature>
<dbReference type="Proteomes" id="UP000295560">
    <property type="component" value="Unassembled WGS sequence"/>
</dbReference>
<dbReference type="Pfam" id="PF01258">
    <property type="entry name" value="zf-dskA_traR"/>
    <property type="match status" value="1"/>
</dbReference>
<dbReference type="EMBL" id="SMFZ01000002">
    <property type="protein sequence ID" value="TCK21605.1"/>
    <property type="molecule type" value="Genomic_DNA"/>
</dbReference>
<proteinExistence type="predicted"/>
<feature type="zinc finger region" description="dksA C4-type" evidence="4">
    <location>
        <begin position="83"/>
        <end position="107"/>
    </location>
</feature>
<keyword evidence="8" id="KW-1185">Reference proteome</keyword>
<dbReference type="PROSITE" id="PS51128">
    <property type="entry name" value="ZF_DKSA_2"/>
    <property type="match status" value="1"/>
</dbReference>
<dbReference type="OrthoDB" id="1121111at2"/>
<dbReference type="SUPFAM" id="SSF57716">
    <property type="entry name" value="Glucocorticoid receptor-like (DNA-binding domain)"/>
    <property type="match status" value="1"/>
</dbReference>
<keyword evidence="3" id="KW-0862">Zinc</keyword>
<name>A0A4R1HM42_PSEEN</name>
<dbReference type="AlphaFoldDB" id="A0A4R1HM42"/>
<evidence type="ECO:0000256" key="4">
    <source>
        <dbReference type="PROSITE-ProRule" id="PRU00510"/>
    </source>
</evidence>
<evidence type="ECO:0000259" key="6">
    <source>
        <dbReference type="Pfam" id="PF01258"/>
    </source>
</evidence>
<accession>A0A4R1HM42</accession>
<evidence type="ECO:0000256" key="3">
    <source>
        <dbReference type="ARBA" id="ARBA00022833"/>
    </source>
</evidence>
<dbReference type="RefSeq" id="WP_132430336.1">
    <property type="nucleotide sequence ID" value="NZ_SMFZ01000002.1"/>
</dbReference>
<dbReference type="PANTHER" id="PTHR33823:SF2">
    <property type="entry name" value="RNA POLYMERASE-BINDING TRANSCRIPTION FACTOR DKSA"/>
    <property type="match status" value="1"/>
</dbReference>
<keyword evidence="1" id="KW-0479">Metal-binding</keyword>
<evidence type="ECO:0000256" key="5">
    <source>
        <dbReference type="SAM" id="Coils"/>
    </source>
</evidence>
<evidence type="ECO:0000313" key="7">
    <source>
        <dbReference type="EMBL" id="TCK21605.1"/>
    </source>
</evidence>
<evidence type="ECO:0000256" key="2">
    <source>
        <dbReference type="ARBA" id="ARBA00022771"/>
    </source>
</evidence>
<feature type="coiled-coil region" evidence="5">
    <location>
        <begin position="10"/>
        <end position="71"/>
    </location>
</feature>
<organism evidence="7 8">
    <name type="scientific">Pseudonocardia endophytica</name>
    <dbReference type="NCBI Taxonomy" id="401976"/>
    <lineage>
        <taxon>Bacteria</taxon>
        <taxon>Bacillati</taxon>
        <taxon>Actinomycetota</taxon>
        <taxon>Actinomycetes</taxon>
        <taxon>Pseudonocardiales</taxon>
        <taxon>Pseudonocardiaceae</taxon>
        <taxon>Pseudonocardia</taxon>
    </lineage>
</organism>